<sequence length="100" mass="10923">MDLLLSQLRRNNLAVFVFAIYALGWLAVAFLSASGRDSTTLHGCGRGTLMVYPLLYGGAASLFYWLGILLTAVFSQQNRSFLFALLVAAVLWPVLLVAIL</sequence>
<keyword evidence="1" id="KW-0812">Transmembrane</keyword>
<name>A0ABS8AEX0_9BACT</name>
<evidence type="ECO:0000256" key="1">
    <source>
        <dbReference type="SAM" id="Phobius"/>
    </source>
</evidence>
<feature type="transmembrane region" description="Helical" evidence="1">
    <location>
        <begin position="81"/>
        <end position="99"/>
    </location>
</feature>
<dbReference type="RefSeq" id="WP_226185792.1">
    <property type="nucleotide sequence ID" value="NZ_JAJADQ010000005.1"/>
</dbReference>
<feature type="transmembrane region" description="Helical" evidence="1">
    <location>
        <begin position="54"/>
        <end position="74"/>
    </location>
</feature>
<keyword evidence="1" id="KW-0472">Membrane</keyword>
<evidence type="ECO:0000313" key="2">
    <source>
        <dbReference type="EMBL" id="MCB2378267.1"/>
    </source>
</evidence>
<organism evidence="2 3">
    <name type="scientific">Hymenobacter nitidus</name>
    <dbReference type="NCBI Taxonomy" id="2880929"/>
    <lineage>
        <taxon>Bacteria</taxon>
        <taxon>Pseudomonadati</taxon>
        <taxon>Bacteroidota</taxon>
        <taxon>Cytophagia</taxon>
        <taxon>Cytophagales</taxon>
        <taxon>Hymenobacteraceae</taxon>
        <taxon>Hymenobacter</taxon>
    </lineage>
</organism>
<comment type="caution">
    <text evidence="2">The sequence shown here is derived from an EMBL/GenBank/DDBJ whole genome shotgun (WGS) entry which is preliminary data.</text>
</comment>
<keyword evidence="1" id="KW-1133">Transmembrane helix</keyword>
<dbReference type="Proteomes" id="UP001165297">
    <property type="component" value="Unassembled WGS sequence"/>
</dbReference>
<dbReference type="EMBL" id="JAJADQ010000005">
    <property type="protein sequence ID" value="MCB2378267.1"/>
    <property type="molecule type" value="Genomic_DNA"/>
</dbReference>
<proteinExistence type="predicted"/>
<gene>
    <name evidence="2" type="ORF">LGH70_11775</name>
</gene>
<protein>
    <submittedName>
        <fullName evidence="2">Uncharacterized protein</fullName>
    </submittedName>
</protein>
<keyword evidence="3" id="KW-1185">Reference proteome</keyword>
<accession>A0ABS8AEX0</accession>
<feature type="transmembrane region" description="Helical" evidence="1">
    <location>
        <begin position="12"/>
        <end position="34"/>
    </location>
</feature>
<evidence type="ECO:0000313" key="3">
    <source>
        <dbReference type="Proteomes" id="UP001165297"/>
    </source>
</evidence>
<reference evidence="2" key="1">
    <citation type="submission" date="2021-10" db="EMBL/GenBank/DDBJ databases">
        <authorList>
            <person name="Dean J.D."/>
            <person name="Kim M.K."/>
            <person name="Newey C.N."/>
            <person name="Stoker T.S."/>
            <person name="Thompson D.W."/>
            <person name="Grose J.H."/>
        </authorList>
    </citation>
    <scope>NUCLEOTIDE SEQUENCE</scope>
    <source>
        <strain evidence="2">BT635</strain>
    </source>
</reference>